<evidence type="ECO:0000256" key="2">
    <source>
        <dbReference type="PROSITE-ProRule" id="PRU00335"/>
    </source>
</evidence>
<dbReference type="PROSITE" id="PS01081">
    <property type="entry name" value="HTH_TETR_1"/>
    <property type="match status" value="1"/>
</dbReference>
<dbReference type="InterPro" id="IPR050624">
    <property type="entry name" value="HTH-type_Tx_Regulator"/>
</dbReference>
<dbReference type="Gene3D" id="1.10.357.10">
    <property type="entry name" value="Tetracycline Repressor, domain 2"/>
    <property type="match status" value="1"/>
</dbReference>
<name>A0ABT8E5M2_9BACL</name>
<gene>
    <name evidence="4" type="ORF">QYF49_09325</name>
</gene>
<dbReference type="PANTHER" id="PTHR43479:SF22">
    <property type="entry name" value="TRANSCRIPTIONAL REGULATOR, TETR FAMILY"/>
    <property type="match status" value="1"/>
</dbReference>
<dbReference type="InterPro" id="IPR009057">
    <property type="entry name" value="Homeodomain-like_sf"/>
</dbReference>
<organism evidence="4 5">
    <name type="scientific">Fictibacillus terranigra</name>
    <dbReference type="NCBI Taxonomy" id="3058424"/>
    <lineage>
        <taxon>Bacteria</taxon>
        <taxon>Bacillati</taxon>
        <taxon>Bacillota</taxon>
        <taxon>Bacilli</taxon>
        <taxon>Bacillales</taxon>
        <taxon>Fictibacillaceae</taxon>
        <taxon>Fictibacillus</taxon>
    </lineage>
</organism>
<reference evidence="4" key="1">
    <citation type="submission" date="2023-06" db="EMBL/GenBank/DDBJ databases">
        <title>Draft Genome Sequences of Representative Paenibacillus Polymyxa, Bacillus cereus, Fictibacillus sp., and Brevibacillus agri Strains Isolated from Amazonian Dark Earth.</title>
        <authorList>
            <person name="Pellegrinetti T.A."/>
            <person name="Cunha I.C.M."/>
            <person name="Chaves M.G."/>
            <person name="Freitas A.S."/>
            <person name="Silva A.V.R."/>
            <person name="Tsai S.M."/>
            <person name="Mendes L.W."/>
        </authorList>
    </citation>
    <scope>NUCLEOTIDE SEQUENCE</scope>
    <source>
        <strain evidence="4">CENA-BCM004</strain>
    </source>
</reference>
<keyword evidence="5" id="KW-1185">Reference proteome</keyword>
<keyword evidence="1 2" id="KW-0238">DNA-binding</keyword>
<dbReference type="Gene3D" id="1.10.10.60">
    <property type="entry name" value="Homeodomain-like"/>
    <property type="match status" value="1"/>
</dbReference>
<dbReference type="EMBL" id="JAUHLN010000002">
    <property type="protein sequence ID" value="MDN4073207.1"/>
    <property type="molecule type" value="Genomic_DNA"/>
</dbReference>
<dbReference type="SUPFAM" id="SSF46689">
    <property type="entry name" value="Homeodomain-like"/>
    <property type="match status" value="1"/>
</dbReference>
<evidence type="ECO:0000259" key="3">
    <source>
        <dbReference type="PROSITE" id="PS50977"/>
    </source>
</evidence>
<proteinExistence type="predicted"/>
<comment type="caution">
    <text evidence="4">The sequence shown here is derived from an EMBL/GenBank/DDBJ whole genome shotgun (WGS) entry which is preliminary data.</text>
</comment>
<dbReference type="PROSITE" id="PS50977">
    <property type="entry name" value="HTH_TETR_2"/>
    <property type="match status" value="1"/>
</dbReference>
<dbReference type="PANTHER" id="PTHR43479">
    <property type="entry name" value="ACREF/ENVCD OPERON REPRESSOR-RELATED"/>
    <property type="match status" value="1"/>
</dbReference>
<sequence length="295" mass="34403">MIKTNRKKIKIIESGLTLFAKKGYEFTSIQEIATESNISKGAFYLHFKSKEELLLSIFKYNHENMKAQITAVDKLNMDPREKFKQQILVQLKQIAEHKDFIIMHFREQAVAMNEDIHRYMRKMQMEMKTWYEGTLMEIYGSEAAPYLYDLSLLLDGIRTIFVKLMIVSQIPLDIERLPAYILKRMDHLVDGILLEGGPPLMEETMVKAYFSDHSSCADDVLREIVANMKDQLDILGMDEEDYDLHLKAIDYLKRCLEQKAPDRFSIQGVLANLKQVSELKPYCKEIAQHLKIQIV</sequence>
<dbReference type="InterPro" id="IPR001647">
    <property type="entry name" value="HTH_TetR"/>
</dbReference>
<evidence type="ECO:0000313" key="5">
    <source>
        <dbReference type="Proteomes" id="UP001168694"/>
    </source>
</evidence>
<dbReference type="PRINTS" id="PR00455">
    <property type="entry name" value="HTHTETR"/>
</dbReference>
<dbReference type="RefSeq" id="WP_290399350.1">
    <property type="nucleotide sequence ID" value="NZ_JAUHLN010000002.1"/>
</dbReference>
<protein>
    <submittedName>
        <fullName evidence="4">Helix-turn-helix domain-containing protein</fullName>
    </submittedName>
</protein>
<accession>A0ABT8E5M2</accession>
<feature type="domain" description="HTH tetR-type" evidence="3">
    <location>
        <begin position="5"/>
        <end position="65"/>
    </location>
</feature>
<dbReference type="InterPro" id="IPR023772">
    <property type="entry name" value="DNA-bd_HTH_TetR-type_CS"/>
</dbReference>
<evidence type="ECO:0000256" key="1">
    <source>
        <dbReference type="ARBA" id="ARBA00023125"/>
    </source>
</evidence>
<feature type="DNA-binding region" description="H-T-H motif" evidence="2">
    <location>
        <begin position="28"/>
        <end position="47"/>
    </location>
</feature>
<dbReference type="Pfam" id="PF00440">
    <property type="entry name" value="TetR_N"/>
    <property type="match status" value="1"/>
</dbReference>
<evidence type="ECO:0000313" key="4">
    <source>
        <dbReference type="EMBL" id="MDN4073207.1"/>
    </source>
</evidence>
<dbReference type="Proteomes" id="UP001168694">
    <property type="component" value="Unassembled WGS sequence"/>
</dbReference>